<comment type="cofactor">
    <cofactor evidence="1">
        <name>Zn(2+)</name>
        <dbReference type="ChEBI" id="CHEBI:29105"/>
    </cofactor>
</comment>
<dbReference type="GO" id="GO:0002196">
    <property type="term" value="F:Ser-tRNA(Ala) deacylase activity"/>
    <property type="evidence" value="ECO:0007669"/>
    <property type="project" value="TreeGrafter"/>
</dbReference>
<dbReference type="SUPFAM" id="SSF55186">
    <property type="entry name" value="ThrRS/AlaRS common domain"/>
    <property type="match status" value="1"/>
</dbReference>
<dbReference type="GO" id="GO:0004812">
    <property type="term" value="F:aminoacyl-tRNA ligase activity"/>
    <property type="evidence" value="ECO:0007669"/>
    <property type="project" value="InterPro"/>
</dbReference>
<evidence type="ECO:0000256" key="3">
    <source>
        <dbReference type="ARBA" id="ARBA00022833"/>
    </source>
</evidence>
<dbReference type="SMART" id="SM00863">
    <property type="entry name" value="tRNA_SAD"/>
    <property type="match status" value="1"/>
</dbReference>
<dbReference type="AlphaFoldDB" id="A0A834INH1"/>
<dbReference type="GO" id="GO:0043039">
    <property type="term" value="P:tRNA aminoacylation"/>
    <property type="evidence" value="ECO:0007669"/>
    <property type="project" value="InterPro"/>
</dbReference>
<evidence type="ECO:0000313" key="5">
    <source>
        <dbReference type="EMBL" id="KAF7281048.1"/>
    </source>
</evidence>
<gene>
    <name evidence="5" type="ORF">GWI33_005232</name>
</gene>
<keyword evidence="2" id="KW-0479">Metal-binding</keyword>
<keyword evidence="6" id="KW-1185">Reference proteome</keyword>
<dbReference type="OrthoDB" id="288942at2759"/>
<name>A0A834INH1_RHYFE</name>
<keyword evidence="3" id="KW-0862">Zinc</keyword>
<organism evidence="5 6">
    <name type="scientific">Rhynchophorus ferrugineus</name>
    <name type="common">Red palm weevil</name>
    <name type="synonym">Curculio ferrugineus</name>
    <dbReference type="NCBI Taxonomy" id="354439"/>
    <lineage>
        <taxon>Eukaryota</taxon>
        <taxon>Metazoa</taxon>
        <taxon>Ecdysozoa</taxon>
        <taxon>Arthropoda</taxon>
        <taxon>Hexapoda</taxon>
        <taxon>Insecta</taxon>
        <taxon>Pterygota</taxon>
        <taxon>Neoptera</taxon>
        <taxon>Endopterygota</taxon>
        <taxon>Coleoptera</taxon>
        <taxon>Polyphaga</taxon>
        <taxon>Cucujiformia</taxon>
        <taxon>Curculionidae</taxon>
        <taxon>Dryophthorinae</taxon>
        <taxon>Rhynchophorus</taxon>
    </lineage>
</organism>
<evidence type="ECO:0000256" key="2">
    <source>
        <dbReference type="ARBA" id="ARBA00022723"/>
    </source>
</evidence>
<dbReference type="GO" id="GO:0005524">
    <property type="term" value="F:ATP binding"/>
    <property type="evidence" value="ECO:0007669"/>
    <property type="project" value="InterPro"/>
</dbReference>
<dbReference type="EMBL" id="JAACXV010000262">
    <property type="protein sequence ID" value="KAF7281048.1"/>
    <property type="molecule type" value="Genomic_DNA"/>
</dbReference>
<dbReference type="GO" id="GO:0046872">
    <property type="term" value="F:metal ion binding"/>
    <property type="evidence" value="ECO:0007669"/>
    <property type="project" value="UniProtKB-KW"/>
</dbReference>
<dbReference type="Gene3D" id="3.30.980.10">
    <property type="entry name" value="Threonyl-trna Synthetase, Chain A, domain 2"/>
    <property type="match status" value="1"/>
</dbReference>
<evidence type="ECO:0000259" key="4">
    <source>
        <dbReference type="SMART" id="SM00863"/>
    </source>
</evidence>
<accession>A0A834INH1</accession>
<dbReference type="Proteomes" id="UP000625711">
    <property type="component" value="Unassembled WGS sequence"/>
</dbReference>
<dbReference type="InterPro" id="IPR012947">
    <property type="entry name" value="tRNA_SAD"/>
</dbReference>
<evidence type="ECO:0000256" key="1">
    <source>
        <dbReference type="ARBA" id="ARBA00001947"/>
    </source>
</evidence>
<comment type="caution">
    <text evidence="5">The sequence shown here is derived from an EMBL/GenBank/DDBJ whole genome shotgun (WGS) entry which is preliminary data.</text>
</comment>
<proteinExistence type="predicted"/>
<reference evidence="5" key="1">
    <citation type="submission" date="2020-08" db="EMBL/GenBank/DDBJ databases">
        <title>Genome sequencing and assembly of the red palm weevil Rhynchophorus ferrugineus.</title>
        <authorList>
            <person name="Dias G.B."/>
            <person name="Bergman C.M."/>
            <person name="Manee M."/>
        </authorList>
    </citation>
    <scope>NUCLEOTIDE SEQUENCE</scope>
    <source>
        <strain evidence="5">AA-2017</strain>
        <tissue evidence="5">Whole larva</tissue>
    </source>
</reference>
<dbReference type="InterPro" id="IPR051335">
    <property type="entry name" value="Alanyl-tRNA_Editing_Enzymes"/>
</dbReference>
<protein>
    <recommendedName>
        <fullName evidence="4">Threonyl/alanyl tRNA synthetase SAD domain-containing protein</fullName>
    </recommendedName>
</protein>
<dbReference type="InterPro" id="IPR018163">
    <property type="entry name" value="Thr/Ala-tRNA-synth_IIc_edit"/>
</dbReference>
<sequence>MFKYPTVSWWLGEDVSYIEIETPSITQKQIMDAELESNYLIRQGKEVTVEVFTEDTPEEILKDVRSARGLPDDHKGDIRVIKIEDIDSSMCCGTHVNNLKQLQVVKLLHSEKSKRKDKTLLYFLIGNRVLKKLTGCIEREQKLVKLLKNNPSEHAELVSKLQKHTKDLTKNIQSVLKSLASLEANKLKDILPIPLYFSMHKKEADSDFMNTFIREMGDRKDILLFLSTGDEKETGNIVIYGPEQAVTDLGPKICALLKGKGAGKGNKFQAKVTKMANRSEADELIANYFKN</sequence>
<dbReference type="PANTHER" id="PTHR43462:SF1">
    <property type="entry name" value="ALANYL-TRNA EDITING PROTEIN AARSD1"/>
    <property type="match status" value="1"/>
</dbReference>
<dbReference type="PANTHER" id="PTHR43462">
    <property type="entry name" value="ALANYL-TRNA EDITING PROTEIN"/>
    <property type="match status" value="1"/>
</dbReference>
<evidence type="ECO:0000313" key="6">
    <source>
        <dbReference type="Proteomes" id="UP000625711"/>
    </source>
</evidence>
<feature type="domain" description="Threonyl/alanyl tRNA synthetase SAD" evidence="4">
    <location>
        <begin position="78"/>
        <end position="122"/>
    </location>
</feature>
<dbReference type="Pfam" id="PF07973">
    <property type="entry name" value="tRNA_SAD"/>
    <property type="match status" value="1"/>
</dbReference>